<dbReference type="EMBL" id="JABANE010000018">
    <property type="protein sequence ID" value="NME68074.1"/>
    <property type="molecule type" value="Genomic_DNA"/>
</dbReference>
<proteinExistence type="predicted"/>
<reference evidence="1 2" key="1">
    <citation type="submission" date="2020-04" db="EMBL/GenBank/DDBJ databases">
        <title>Flammeovirga sp. SR4, a novel species isolated from seawater.</title>
        <authorList>
            <person name="Wang X."/>
        </authorList>
    </citation>
    <scope>NUCLEOTIDE SEQUENCE [LARGE SCALE GENOMIC DNA]</scope>
    <source>
        <strain evidence="1 2">ATCC 23126</strain>
    </source>
</reference>
<protein>
    <submittedName>
        <fullName evidence="1">DUF3944 domain-containing protein</fullName>
    </submittedName>
</protein>
<dbReference type="RefSeq" id="WP_169656386.1">
    <property type="nucleotide sequence ID" value="NZ_JABANE010000018.1"/>
</dbReference>
<sequence>MDKDLHFIGECDNKQLGILFNILCFEQDQSLRKRSRLLNSIESQVFEEDYYKYSIRIGQELQVLGNTTLAGLLREEKVPYFQILQNLLDKLYVPYSSGKNCLELEQQLLNHLHEKALGIKNSGVTSLPFEILVKEGMTEQIEGSPKDRCLLPAVIYISLLRANLGKGNQQKGRETLLQ</sequence>
<keyword evidence="2" id="KW-1185">Reference proteome</keyword>
<organism evidence="1 2">
    <name type="scientific">Flammeovirga aprica JL-4</name>
    <dbReference type="NCBI Taxonomy" id="694437"/>
    <lineage>
        <taxon>Bacteria</taxon>
        <taxon>Pseudomonadati</taxon>
        <taxon>Bacteroidota</taxon>
        <taxon>Cytophagia</taxon>
        <taxon>Cytophagales</taxon>
        <taxon>Flammeovirgaceae</taxon>
        <taxon>Flammeovirga</taxon>
    </lineage>
</organism>
<evidence type="ECO:0000313" key="2">
    <source>
        <dbReference type="Proteomes" id="UP000576082"/>
    </source>
</evidence>
<evidence type="ECO:0000313" key="1">
    <source>
        <dbReference type="EMBL" id="NME68074.1"/>
    </source>
</evidence>
<accession>A0A7X9RTV7</accession>
<gene>
    <name evidence="1" type="ORF">HHU12_08890</name>
</gene>
<comment type="caution">
    <text evidence="1">The sequence shown here is derived from an EMBL/GenBank/DDBJ whole genome shotgun (WGS) entry which is preliminary data.</text>
</comment>
<dbReference type="AlphaFoldDB" id="A0A7X9RTV7"/>
<name>A0A7X9RTV7_9BACT</name>
<dbReference type="Proteomes" id="UP000576082">
    <property type="component" value="Unassembled WGS sequence"/>
</dbReference>